<dbReference type="Proteomes" id="UP001225378">
    <property type="component" value="Chromosome"/>
</dbReference>
<dbReference type="KEGG" id="mech:Q9L42_013435"/>
<accession>A0AAU7NQW4</accession>
<feature type="domain" description="AB hydrolase-1" evidence="1">
    <location>
        <begin position="164"/>
        <end position="262"/>
    </location>
</feature>
<dbReference type="GO" id="GO:0016787">
    <property type="term" value="F:hydrolase activity"/>
    <property type="evidence" value="ECO:0007669"/>
    <property type="project" value="UniProtKB-KW"/>
</dbReference>
<dbReference type="AlphaFoldDB" id="A0AAU7NQW4"/>
<dbReference type="EMBL" id="CP157743">
    <property type="protein sequence ID" value="XBS19366.1"/>
    <property type="molecule type" value="Genomic_DNA"/>
</dbReference>
<evidence type="ECO:0000313" key="2">
    <source>
        <dbReference type="EMBL" id="XBS19366.1"/>
    </source>
</evidence>
<dbReference type="SUPFAM" id="SSF53474">
    <property type="entry name" value="alpha/beta-Hydrolases"/>
    <property type="match status" value="1"/>
</dbReference>
<keyword evidence="3" id="KW-1185">Reference proteome</keyword>
<gene>
    <name evidence="2" type="ORF">Q9L42_013435</name>
</gene>
<dbReference type="GO" id="GO:0016020">
    <property type="term" value="C:membrane"/>
    <property type="evidence" value="ECO:0007669"/>
    <property type="project" value="TreeGrafter"/>
</dbReference>
<dbReference type="Pfam" id="PF00561">
    <property type="entry name" value="Abhydrolase_1"/>
    <property type="match status" value="2"/>
</dbReference>
<dbReference type="PANTHER" id="PTHR43798:SF24">
    <property type="entry name" value="CIS-3-ALKYL-4-ALKYLOXETAN-2-ONE DECARBOXYLASE"/>
    <property type="match status" value="1"/>
</dbReference>
<dbReference type="InterPro" id="IPR029058">
    <property type="entry name" value="AB_hydrolase_fold"/>
</dbReference>
<dbReference type="InterPro" id="IPR050266">
    <property type="entry name" value="AB_hydrolase_sf"/>
</dbReference>
<dbReference type="PRINTS" id="PR00412">
    <property type="entry name" value="EPOXHYDRLASE"/>
</dbReference>
<proteinExistence type="predicted"/>
<dbReference type="RefSeq" id="WP_349431235.1">
    <property type="nucleotide sequence ID" value="NZ_CP157743.1"/>
</dbReference>
<sequence>MIMKQSKHHIIKIDGHSIAYAEQGEGSPVVLIHGIPTSNLLWRKVMPELAKTHQVFAPDLLNYGKSDKPVEANVSIEAQSRLIVKFMDELGIKSADIVAHDIGGGVAQLIAVNYPERVRKLVLIDAVCFDSWPIPEFIPLQKTGAEENMSLEAFLTMMRGFMPQGVYNKAAMTDEVVDLYLAPWSSEAGKKALFRNFRRLNPEYTQAIAGDLRHLPHETLIMWAENDIFQKPAYASQLQQTIPNAKLIWIKDAGHWLMEEKPEQISGHLIAFLDGVN</sequence>
<dbReference type="InterPro" id="IPR000073">
    <property type="entry name" value="AB_hydrolase_1"/>
</dbReference>
<dbReference type="Gene3D" id="3.40.50.1820">
    <property type="entry name" value="alpha/beta hydrolase"/>
    <property type="match status" value="1"/>
</dbReference>
<dbReference type="PANTHER" id="PTHR43798">
    <property type="entry name" value="MONOACYLGLYCEROL LIPASE"/>
    <property type="match status" value="1"/>
</dbReference>
<organism evidence="2 3">
    <name type="scientific">Methylomarinum roseum</name>
    <dbReference type="NCBI Taxonomy" id="3067653"/>
    <lineage>
        <taxon>Bacteria</taxon>
        <taxon>Pseudomonadati</taxon>
        <taxon>Pseudomonadota</taxon>
        <taxon>Gammaproteobacteria</taxon>
        <taxon>Methylococcales</taxon>
        <taxon>Methylococcaceae</taxon>
        <taxon>Methylomarinum</taxon>
    </lineage>
</organism>
<reference evidence="2 3" key="1">
    <citation type="journal article" date="2024" name="Microbiology">
        <title>Methylomarinum rosea sp. nov., a novel halophilic methanotrophic bacterium from the hypersaline Lake Elton.</title>
        <authorList>
            <person name="Suleimanov R.Z."/>
            <person name="Oshkin I.Y."/>
            <person name="Danilova O.V."/>
            <person name="Suzina N.E."/>
            <person name="Dedysh S.N."/>
        </authorList>
    </citation>
    <scope>NUCLEOTIDE SEQUENCE [LARGE SCALE GENOMIC DNA]</scope>
    <source>
        <strain evidence="2 3">Ch1-1</strain>
    </source>
</reference>
<dbReference type="PRINTS" id="PR00111">
    <property type="entry name" value="ABHYDROLASE"/>
</dbReference>
<feature type="domain" description="AB hydrolase-1" evidence="1">
    <location>
        <begin position="28"/>
        <end position="134"/>
    </location>
</feature>
<keyword evidence="2" id="KW-0378">Hydrolase</keyword>
<evidence type="ECO:0000313" key="3">
    <source>
        <dbReference type="Proteomes" id="UP001225378"/>
    </source>
</evidence>
<evidence type="ECO:0000259" key="1">
    <source>
        <dbReference type="Pfam" id="PF00561"/>
    </source>
</evidence>
<dbReference type="InterPro" id="IPR000639">
    <property type="entry name" value="Epox_hydrolase-like"/>
</dbReference>
<protein>
    <submittedName>
        <fullName evidence="2">Alpha/beta hydrolase</fullName>
    </submittedName>
</protein>
<name>A0AAU7NQW4_9GAMM</name>